<proteinExistence type="predicted"/>
<sequence length="159" mass="17718">MIKKQYKRMALMLHPDKNHSVAAEEAFKLIHSAFQVLIVPQKRQSYDSSLRSKKRPPKSRHTASGSSKCSKSSRSTSEEAKSIQSQPQPTADHKARTSSCGFGSTNTKENCRGGCNLRNFRVKIVQQANVTQGVSINKQGSTRLELINKSQSRNLNCEI</sequence>
<name>A0ACC1BNI1_9ROSI</name>
<dbReference type="EMBL" id="CM047900">
    <property type="protein sequence ID" value="KAJ0100418.1"/>
    <property type="molecule type" value="Genomic_DNA"/>
</dbReference>
<keyword evidence="2" id="KW-1185">Reference proteome</keyword>
<protein>
    <submittedName>
        <fullName evidence="1">Uncharacterized protein</fullName>
    </submittedName>
</protein>
<evidence type="ECO:0000313" key="2">
    <source>
        <dbReference type="Proteomes" id="UP001164250"/>
    </source>
</evidence>
<evidence type="ECO:0000313" key="1">
    <source>
        <dbReference type="EMBL" id="KAJ0100418.1"/>
    </source>
</evidence>
<comment type="caution">
    <text evidence="1">The sequence shown here is derived from an EMBL/GenBank/DDBJ whole genome shotgun (WGS) entry which is preliminary data.</text>
</comment>
<organism evidence="1 2">
    <name type="scientific">Pistacia atlantica</name>
    <dbReference type="NCBI Taxonomy" id="434234"/>
    <lineage>
        <taxon>Eukaryota</taxon>
        <taxon>Viridiplantae</taxon>
        <taxon>Streptophyta</taxon>
        <taxon>Embryophyta</taxon>
        <taxon>Tracheophyta</taxon>
        <taxon>Spermatophyta</taxon>
        <taxon>Magnoliopsida</taxon>
        <taxon>eudicotyledons</taxon>
        <taxon>Gunneridae</taxon>
        <taxon>Pentapetalae</taxon>
        <taxon>rosids</taxon>
        <taxon>malvids</taxon>
        <taxon>Sapindales</taxon>
        <taxon>Anacardiaceae</taxon>
        <taxon>Pistacia</taxon>
    </lineage>
</organism>
<gene>
    <name evidence="1" type="ORF">Patl1_21259</name>
</gene>
<dbReference type="Proteomes" id="UP001164250">
    <property type="component" value="Chromosome 4"/>
</dbReference>
<accession>A0ACC1BNI1</accession>
<reference evidence="2" key="1">
    <citation type="journal article" date="2023" name="G3 (Bethesda)">
        <title>Genome assembly and association tests identify interacting loci associated with vigor, precocity, and sex in interspecific pistachio rootstocks.</title>
        <authorList>
            <person name="Palmer W."/>
            <person name="Jacygrad E."/>
            <person name="Sagayaradj S."/>
            <person name="Cavanaugh K."/>
            <person name="Han R."/>
            <person name="Bertier L."/>
            <person name="Beede B."/>
            <person name="Kafkas S."/>
            <person name="Golino D."/>
            <person name="Preece J."/>
            <person name="Michelmore R."/>
        </authorList>
    </citation>
    <scope>NUCLEOTIDE SEQUENCE [LARGE SCALE GENOMIC DNA]</scope>
</reference>